<dbReference type="AlphaFoldDB" id="A0A9P9DUS4"/>
<proteinExistence type="predicted"/>
<evidence type="ECO:0000313" key="2">
    <source>
        <dbReference type="Proteomes" id="UP000700596"/>
    </source>
</evidence>
<accession>A0A9P9DUS4</accession>
<dbReference type="Proteomes" id="UP000700596">
    <property type="component" value="Unassembled WGS sequence"/>
</dbReference>
<sequence>MGYALEPPAVNEEWLNFTPHENHTELIALAKRQSCYNTILVTDTTQNFVDWDVQMSPVVCAVGAMTINVMSGWSVTNTLQVSANVDFTWVKDKLKNTFGVNFSRSWTTSTSITTGGTIPDGYCGTMITKPLTTRRYGSVYKGCIGSLVKTGTFMADDKGTGSYNGVQWVSGAISVCRKRGSNPPLSRCQGGGNFI</sequence>
<comment type="caution">
    <text evidence="1">The sequence shown here is derived from an EMBL/GenBank/DDBJ whole genome shotgun (WGS) entry which is preliminary data.</text>
</comment>
<evidence type="ECO:0000313" key="1">
    <source>
        <dbReference type="EMBL" id="KAH7125773.1"/>
    </source>
</evidence>
<organism evidence="1 2">
    <name type="scientific">Dendryphion nanum</name>
    <dbReference type="NCBI Taxonomy" id="256645"/>
    <lineage>
        <taxon>Eukaryota</taxon>
        <taxon>Fungi</taxon>
        <taxon>Dikarya</taxon>
        <taxon>Ascomycota</taxon>
        <taxon>Pezizomycotina</taxon>
        <taxon>Dothideomycetes</taxon>
        <taxon>Pleosporomycetidae</taxon>
        <taxon>Pleosporales</taxon>
        <taxon>Torulaceae</taxon>
        <taxon>Dendryphion</taxon>
    </lineage>
</organism>
<protein>
    <submittedName>
        <fullName evidence="1">Uncharacterized protein</fullName>
    </submittedName>
</protein>
<dbReference type="OrthoDB" id="3775542at2759"/>
<name>A0A9P9DUS4_9PLEO</name>
<dbReference type="EMBL" id="JAGMWT010000007">
    <property type="protein sequence ID" value="KAH7125773.1"/>
    <property type="molecule type" value="Genomic_DNA"/>
</dbReference>
<gene>
    <name evidence="1" type="ORF">B0J11DRAFT_487692</name>
</gene>
<keyword evidence="2" id="KW-1185">Reference proteome</keyword>
<reference evidence="1" key="1">
    <citation type="journal article" date="2021" name="Nat. Commun.">
        <title>Genetic determinants of endophytism in the Arabidopsis root mycobiome.</title>
        <authorList>
            <person name="Mesny F."/>
            <person name="Miyauchi S."/>
            <person name="Thiergart T."/>
            <person name="Pickel B."/>
            <person name="Atanasova L."/>
            <person name="Karlsson M."/>
            <person name="Huettel B."/>
            <person name="Barry K.W."/>
            <person name="Haridas S."/>
            <person name="Chen C."/>
            <person name="Bauer D."/>
            <person name="Andreopoulos W."/>
            <person name="Pangilinan J."/>
            <person name="LaButti K."/>
            <person name="Riley R."/>
            <person name="Lipzen A."/>
            <person name="Clum A."/>
            <person name="Drula E."/>
            <person name="Henrissat B."/>
            <person name="Kohler A."/>
            <person name="Grigoriev I.V."/>
            <person name="Martin F.M."/>
            <person name="Hacquard S."/>
        </authorList>
    </citation>
    <scope>NUCLEOTIDE SEQUENCE</scope>
    <source>
        <strain evidence="1">MPI-CAGE-CH-0243</strain>
    </source>
</reference>